<dbReference type="InterPro" id="IPR042099">
    <property type="entry name" value="ANL_N_sf"/>
</dbReference>
<sequence length="554" mass="59766">MMLHIDPQQGPAPTTLPRVLQAQLHARGQEPAYVGPNERWSWAEIAAQSRRIGAALHAAGIRKGDHVGVMLGNSGHWIATFFACASIGAVTVPVNTRFKAEELRFCLEQADVRLLIYADRFLGIDFSALLRAVEPAVDQALPGQVLPQLTQAVVIGAHTPASGVTGLADFLRAGETTPAATLDALAEAVQPEDVLLIQYTSGTTSFPKGVMLSHANMLGDAACVARRMGVTPQDRYFSIRPFFHVAGSTLSILVSLVSGCCLLSLPKFDVAQALATLSQERCTLTSGNDTIFLMLMGHPDFDPARLHLRGGWAAAGPEVMQQIHDRMGVAAMCNAYGQSEASPNVLLSDHEDAFELRRDGFMLPHPGIQVRIVDPDSGRLVPPGQGQGEIQVRGWNVMRGYYKMPQATAKAIGEDGWLRTGDLGEQRADGRTRMVGRLKDMYRVGGENVAPAEIEELLHAHPAVQQAQVIGVPDARLGEVTGAFVLLKPGAQATEEALTAWCKARCANFKVPRYLALVDSFEQIGMTGSSKVQKNKLREHAIALWNIRADTVAA</sequence>
<keyword evidence="2 5" id="KW-0436">Ligase</keyword>
<organism evidence="5 6">
    <name type="scientific">Bordetella trematum</name>
    <dbReference type="NCBI Taxonomy" id="123899"/>
    <lineage>
        <taxon>Bacteria</taxon>
        <taxon>Pseudomonadati</taxon>
        <taxon>Pseudomonadota</taxon>
        <taxon>Betaproteobacteria</taxon>
        <taxon>Burkholderiales</taxon>
        <taxon>Alcaligenaceae</taxon>
        <taxon>Bordetella</taxon>
    </lineage>
</organism>
<dbReference type="GO" id="GO:0031956">
    <property type="term" value="F:medium-chain fatty acid-CoA ligase activity"/>
    <property type="evidence" value="ECO:0007669"/>
    <property type="project" value="TreeGrafter"/>
</dbReference>
<dbReference type="eggNOG" id="COG0318">
    <property type="taxonomic scope" value="Bacteria"/>
</dbReference>
<keyword evidence="6" id="KW-1185">Reference proteome</keyword>
<dbReference type="RefSeq" id="WP_063491994.1">
    <property type="nucleotide sequence ID" value="NZ_CP016340.1"/>
</dbReference>
<dbReference type="EMBL" id="LT546645">
    <property type="protein sequence ID" value="SAI70680.1"/>
    <property type="molecule type" value="Genomic_DNA"/>
</dbReference>
<dbReference type="PANTHER" id="PTHR43201:SF5">
    <property type="entry name" value="MEDIUM-CHAIN ACYL-COA LIGASE ACSF2, MITOCHONDRIAL"/>
    <property type="match status" value="1"/>
</dbReference>
<evidence type="ECO:0000259" key="3">
    <source>
        <dbReference type="Pfam" id="PF00501"/>
    </source>
</evidence>
<evidence type="ECO:0000313" key="5">
    <source>
        <dbReference type="EMBL" id="SAI70680.1"/>
    </source>
</evidence>
<proteinExistence type="inferred from homology"/>
<dbReference type="SUPFAM" id="SSF56801">
    <property type="entry name" value="Acetyl-CoA synthetase-like"/>
    <property type="match status" value="1"/>
</dbReference>
<comment type="similarity">
    <text evidence="1">Belongs to the ATP-dependent AMP-binding enzyme family.</text>
</comment>
<dbReference type="Gene3D" id="3.40.50.12780">
    <property type="entry name" value="N-terminal domain of ligase-like"/>
    <property type="match status" value="1"/>
</dbReference>
<dbReference type="Pfam" id="PF13193">
    <property type="entry name" value="AMP-binding_C"/>
    <property type="match status" value="1"/>
</dbReference>
<dbReference type="PANTHER" id="PTHR43201">
    <property type="entry name" value="ACYL-COA SYNTHETASE"/>
    <property type="match status" value="1"/>
</dbReference>
<name>A0A157NGJ2_9BORD</name>
<dbReference type="InterPro" id="IPR020845">
    <property type="entry name" value="AMP-binding_CS"/>
</dbReference>
<reference evidence="5 6" key="1">
    <citation type="submission" date="2016-04" db="EMBL/GenBank/DDBJ databases">
        <authorList>
            <consortium name="Pathogen Informatics"/>
        </authorList>
    </citation>
    <scope>NUCLEOTIDE SEQUENCE [LARGE SCALE GENOMIC DNA]</scope>
    <source>
        <strain evidence="5 6">H044680328</strain>
    </source>
</reference>
<dbReference type="EC" id="6.2.1.-" evidence="5"/>
<evidence type="ECO:0000256" key="1">
    <source>
        <dbReference type="ARBA" id="ARBA00006432"/>
    </source>
</evidence>
<dbReference type="Proteomes" id="UP000076825">
    <property type="component" value="Chromosome 1"/>
</dbReference>
<evidence type="ECO:0000259" key="4">
    <source>
        <dbReference type="Pfam" id="PF13193"/>
    </source>
</evidence>
<dbReference type="EC" id="6.2.1.3" evidence="5"/>
<feature type="domain" description="AMP-binding enzyme C-terminal" evidence="4">
    <location>
        <begin position="453"/>
        <end position="523"/>
    </location>
</feature>
<evidence type="ECO:0000313" key="6">
    <source>
        <dbReference type="Proteomes" id="UP000076825"/>
    </source>
</evidence>
<dbReference type="InterPro" id="IPR000873">
    <property type="entry name" value="AMP-dep_synth/lig_dom"/>
</dbReference>
<dbReference type="KEGG" id="btrm:SAMEA390648702355"/>
<protein>
    <submittedName>
        <fullName evidence="5">Fatty-acid-CoA ligase</fullName>
        <ecNumber evidence="5">6.2.1.-</ecNumber>
        <ecNumber evidence="5">6.2.1.3</ecNumber>
    </submittedName>
</protein>
<gene>
    <name evidence="5" type="primary">fadD_7</name>
    <name evidence="5" type="ORF">SAMEA3906487_02355</name>
</gene>
<evidence type="ECO:0000256" key="2">
    <source>
        <dbReference type="ARBA" id="ARBA00022598"/>
    </source>
</evidence>
<dbReference type="Pfam" id="PF00501">
    <property type="entry name" value="AMP-binding"/>
    <property type="match status" value="1"/>
</dbReference>
<dbReference type="AlphaFoldDB" id="A0A157NGJ2"/>
<accession>A0A157NGJ2</accession>
<dbReference type="PATRIC" id="fig|123899.6.peg.2342"/>
<dbReference type="PROSITE" id="PS00455">
    <property type="entry name" value="AMP_BINDING"/>
    <property type="match status" value="1"/>
</dbReference>
<feature type="domain" description="AMP-dependent synthetase/ligase" evidence="3">
    <location>
        <begin position="21"/>
        <end position="402"/>
    </location>
</feature>
<dbReference type="InterPro" id="IPR045851">
    <property type="entry name" value="AMP-bd_C_sf"/>
</dbReference>
<dbReference type="Gene3D" id="3.30.300.30">
    <property type="match status" value="1"/>
</dbReference>
<dbReference type="STRING" id="123899.SAMEA3906487_02355"/>
<dbReference type="GO" id="GO:0004467">
    <property type="term" value="F:long-chain fatty acid-CoA ligase activity"/>
    <property type="evidence" value="ECO:0007669"/>
    <property type="project" value="UniProtKB-EC"/>
</dbReference>
<dbReference type="InterPro" id="IPR025110">
    <property type="entry name" value="AMP-bd_C"/>
</dbReference>